<evidence type="ECO:0000256" key="10">
    <source>
        <dbReference type="SAM" id="SignalP"/>
    </source>
</evidence>
<dbReference type="Pfam" id="PF20154">
    <property type="entry name" value="LNT_N"/>
    <property type="match status" value="1"/>
</dbReference>
<comment type="pathway">
    <text evidence="9">Protein modification; lipoprotein biosynthesis (N-acyl transfer).</text>
</comment>
<feature type="transmembrane region" description="Helical" evidence="9">
    <location>
        <begin position="59"/>
        <end position="77"/>
    </location>
</feature>
<dbReference type="InterPro" id="IPR036526">
    <property type="entry name" value="C-N_Hydrolase_sf"/>
</dbReference>
<keyword evidence="4 9" id="KW-0808">Transferase</keyword>
<keyword evidence="3 9" id="KW-1003">Cell membrane</keyword>
<comment type="catalytic activity">
    <reaction evidence="9">
        <text>N-terminal S-1,2-diacyl-sn-glyceryl-L-cysteinyl-[lipoprotein] + a glycerophospholipid = N-acyl-S-1,2-diacyl-sn-glyceryl-L-cysteinyl-[lipoprotein] + a 2-acyl-sn-glycero-3-phospholipid + H(+)</text>
        <dbReference type="Rhea" id="RHEA:48228"/>
        <dbReference type="Rhea" id="RHEA-COMP:14681"/>
        <dbReference type="Rhea" id="RHEA-COMP:14684"/>
        <dbReference type="ChEBI" id="CHEBI:15378"/>
        <dbReference type="ChEBI" id="CHEBI:136912"/>
        <dbReference type="ChEBI" id="CHEBI:140656"/>
        <dbReference type="ChEBI" id="CHEBI:140657"/>
        <dbReference type="ChEBI" id="CHEBI:140660"/>
        <dbReference type="EC" id="2.3.1.269"/>
    </reaction>
</comment>
<protein>
    <recommendedName>
        <fullName evidence="9">Apolipoprotein N-acyltransferase</fullName>
        <shortName evidence="9">ALP N-acyltransferase</shortName>
        <ecNumber evidence="9">2.3.1.269</ecNumber>
    </recommendedName>
</protein>
<evidence type="ECO:0000256" key="2">
    <source>
        <dbReference type="ARBA" id="ARBA00010065"/>
    </source>
</evidence>
<dbReference type="EMBL" id="CP027669">
    <property type="protein sequence ID" value="AVO41558.1"/>
    <property type="molecule type" value="Genomic_DNA"/>
</dbReference>
<dbReference type="PROSITE" id="PS50263">
    <property type="entry name" value="CN_HYDROLASE"/>
    <property type="match status" value="1"/>
</dbReference>
<dbReference type="GO" id="GO:0005886">
    <property type="term" value="C:plasma membrane"/>
    <property type="evidence" value="ECO:0007669"/>
    <property type="project" value="UniProtKB-SubCell"/>
</dbReference>
<keyword evidence="12" id="KW-0449">Lipoprotein</keyword>
<dbReference type="Gene3D" id="3.60.110.10">
    <property type="entry name" value="Carbon-nitrogen hydrolase"/>
    <property type="match status" value="1"/>
</dbReference>
<evidence type="ECO:0000256" key="4">
    <source>
        <dbReference type="ARBA" id="ARBA00022679"/>
    </source>
</evidence>
<proteinExistence type="inferred from homology"/>
<keyword evidence="6 9" id="KW-1133">Transmembrane helix</keyword>
<feature type="transmembrane region" description="Helical" evidence="9">
    <location>
        <begin position="122"/>
        <end position="142"/>
    </location>
</feature>
<accession>A0A2S0N093</accession>
<dbReference type="InterPro" id="IPR004563">
    <property type="entry name" value="Apolipo_AcylTrfase"/>
</dbReference>
<name>A0A2S0N093_9BURK</name>
<dbReference type="GO" id="GO:0042158">
    <property type="term" value="P:lipoprotein biosynthetic process"/>
    <property type="evidence" value="ECO:0007669"/>
    <property type="project" value="UniProtKB-UniRule"/>
</dbReference>
<evidence type="ECO:0000313" key="13">
    <source>
        <dbReference type="Proteomes" id="UP000239326"/>
    </source>
</evidence>
<dbReference type="InterPro" id="IPR045378">
    <property type="entry name" value="LNT_N"/>
</dbReference>
<feature type="transmembrane region" description="Helical" evidence="9">
    <location>
        <begin position="494"/>
        <end position="513"/>
    </location>
</feature>
<feature type="domain" description="CN hydrolase" evidence="11">
    <location>
        <begin position="237"/>
        <end position="479"/>
    </location>
</feature>
<keyword evidence="7 9" id="KW-0472">Membrane</keyword>
<keyword evidence="8 9" id="KW-0012">Acyltransferase</keyword>
<feature type="transmembrane region" description="Helical" evidence="9">
    <location>
        <begin position="89"/>
        <end position="115"/>
    </location>
</feature>
<feature type="transmembrane region" description="Helical" evidence="9">
    <location>
        <begin position="196"/>
        <end position="215"/>
    </location>
</feature>
<dbReference type="HAMAP" id="MF_01148">
    <property type="entry name" value="Lnt"/>
    <property type="match status" value="1"/>
</dbReference>
<feature type="chain" id="PRO_5015626805" description="Apolipoprotein N-acyltransferase" evidence="10">
    <location>
        <begin position="22"/>
        <end position="526"/>
    </location>
</feature>
<evidence type="ECO:0000256" key="9">
    <source>
        <dbReference type="HAMAP-Rule" id="MF_01148"/>
    </source>
</evidence>
<dbReference type="EC" id="2.3.1.269" evidence="9"/>
<evidence type="ECO:0000256" key="1">
    <source>
        <dbReference type="ARBA" id="ARBA00004651"/>
    </source>
</evidence>
<sequence>MRELGSAARAGLACAAGLAQAASLAWPASGVPLWWLQVLSLAVLAGLQRSTAHPFRAAVLAGLFATAWLCGTFWWLFTSLHTYGGLPAPLAVLAVLGLALFLASYYAIAGGLYVLLAPASRLGAALLFAGLWLLAELARNTLWTGFPWGAGGYAHVDGPLAALARLVGVYGIGFVAALLAMLLASLRATDLRRTTAWLLLGTLAAGLVAASGLRYCALGGCNRPAIAEHAPLDLALLQGNIPQDEKFQVGSGVPTALAWYARQLAAASAALVVAPETALPLLPAQLPPGYLEAIARRYAKGDQAALIGIPLGDMKAGYTNSVLGFAPGQDVPYRYDKHHLVPFGEFIPPLFRWFTEMMDIPLGDFARGPLGQPAFLWRGERIAPNICYEDLFGDEIAAQFRSPEHSPTVLLNLSNIGWFGTGLAIDQHLTISRMRTLEFERPMVRATNTGATAVIDYRGQVTHLLPRATRGVLLAQVQGRSGAVTPFAWWAARWRLVPLWILGAVCLLAGLWARRRPRNHHLKPLA</sequence>
<comment type="function">
    <text evidence="9">Catalyzes the phospholipid dependent N-acylation of the N-terminal cysteine of apolipoprotein, the last step in lipoprotein maturation.</text>
</comment>
<keyword evidence="10" id="KW-0732">Signal</keyword>
<evidence type="ECO:0000256" key="3">
    <source>
        <dbReference type="ARBA" id="ARBA00022475"/>
    </source>
</evidence>
<dbReference type="NCBIfam" id="TIGR00546">
    <property type="entry name" value="lnt"/>
    <property type="match status" value="1"/>
</dbReference>
<dbReference type="Pfam" id="PF00795">
    <property type="entry name" value="CN_hydrolase"/>
    <property type="match status" value="1"/>
</dbReference>
<reference evidence="12 13" key="1">
    <citation type="submission" date="2018-03" db="EMBL/GenBank/DDBJ databases">
        <title>Genome sequencing of Simplicispira sp.</title>
        <authorList>
            <person name="Kim S.-J."/>
            <person name="Heo J."/>
            <person name="Kwon S.-W."/>
        </authorList>
    </citation>
    <scope>NUCLEOTIDE SEQUENCE [LARGE SCALE GENOMIC DNA]</scope>
    <source>
        <strain evidence="12 13">SC1-8</strain>
    </source>
</reference>
<evidence type="ECO:0000256" key="5">
    <source>
        <dbReference type="ARBA" id="ARBA00022692"/>
    </source>
</evidence>
<dbReference type="OrthoDB" id="9804277at2"/>
<feature type="signal peptide" evidence="10">
    <location>
        <begin position="1"/>
        <end position="21"/>
    </location>
</feature>
<dbReference type="Proteomes" id="UP000239326">
    <property type="component" value="Chromosome"/>
</dbReference>
<evidence type="ECO:0000313" key="12">
    <source>
        <dbReference type="EMBL" id="AVO41558.1"/>
    </source>
</evidence>
<dbReference type="SUPFAM" id="SSF56317">
    <property type="entry name" value="Carbon-nitrogen hydrolase"/>
    <property type="match status" value="1"/>
</dbReference>
<dbReference type="KEGG" id="simp:C6571_09890"/>
<gene>
    <name evidence="9" type="primary">lnt</name>
    <name evidence="12" type="ORF">C6571_09890</name>
</gene>
<dbReference type="PANTHER" id="PTHR38686">
    <property type="entry name" value="APOLIPOPROTEIN N-ACYLTRANSFERASE"/>
    <property type="match status" value="1"/>
</dbReference>
<dbReference type="PANTHER" id="PTHR38686:SF1">
    <property type="entry name" value="APOLIPOPROTEIN N-ACYLTRANSFERASE"/>
    <property type="match status" value="1"/>
</dbReference>
<dbReference type="InterPro" id="IPR003010">
    <property type="entry name" value="C-N_Hydrolase"/>
</dbReference>
<evidence type="ECO:0000259" key="11">
    <source>
        <dbReference type="PROSITE" id="PS50263"/>
    </source>
</evidence>
<dbReference type="GO" id="GO:0016410">
    <property type="term" value="F:N-acyltransferase activity"/>
    <property type="evidence" value="ECO:0007669"/>
    <property type="project" value="UniProtKB-UniRule"/>
</dbReference>
<evidence type="ECO:0000256" key="7">
    <source>
        <dbReference type="ARBA" id="ARBA00023136"/>
    </source>
</evidence>
<organism evidence="12 13">
    <name type="scientific">Simplicispira suum</name>
    <dbReference type="NCBI Taxonomy" id="2109915"/>
    <lineage>
        <taxon>Bacteria</taxon>
        <taxon>Pseudomonadati</taxon>
        <taxon>Pseudomonadota</taxon>
        <taxon>Betaproteobacteria</taxon>
        <taxon>Burkholderiales</taxon>
        <taxon>Comamonadaceae</taxon>
        <taxon>Simplicispira</taxon>
    </lineage>
</organism>
<comment type="similarity">
    <text evidence="2 9">Belongs to the CN hydrolase family. Apolipoprotein N-acyltransferase subfamily.</text>
</comment>
<evidence type="ECO:0000256" key="6">
    <source>
        <dbReference type="ARBA" id="ARBA00022989"/>
    </source>
</evidence>
<dbReference type="AlphaFoldDB" id="A0A2S0N093"/>
<keyword evidence="5 9" id="KW-0812">Transmembrane</keyword>
<dbReference type="CDD" id="cd07571">
    <property type="entry name" value="ALP_N-acyl_transferase"/>
    <property type="match status" value="1"/>
</dbReference>
<evidence type="ECO:0000256" key="8">
    <source>
        <dbReference type="ARBA" id="ARBA00023315"/>
    </source>
</evidence>
<feature type="transmembrane region" description="Helical" evidence="9">
    <location>
        <begin position="162"/>
        <end position="184"/>
    </location>
</feature>
<dbReference type="UniPathway" id="UPA00666"/>
<keyword evidence="13" id="KW-1185">Reference proteome</keyword>
<comment type="subcellular location">
    <subcellularLocation>
        <location evidence="1 9">Cell membrane</location>
        <topology evidence="1 9">Multi-pass membrane protein</topology>
    </subcellularLocation>
</comment>
<dbReference type="RefSeq" id="WP_106446535.1">
    <property type="nucleotide sequence ID" value="NZ_CP027669.1"/>
</dbReference>